<name>A0A4R5LMA1_9BURK</name>
<dbReference type="PANTHER" id="PTHR11091:SF0">
    <property type="entry name" value="MALATE DEHYDROGENASE"/>
    <property type="match status" value="1"/>
</dbReference>
<protein>
    <submittedName>
        <fullName evidence="3">Ldh family oxidoreductase</fullName>
    </submittedName>
</protein>
<dbReference type="InterPro" id="IPR003767">
    <property type="entry name" value="Malate/L-lactate_DH-like"/>
</dbReference>
<proteinExistence type="inferred from homology"/>
<accession>A0A4R5LMA1</accession>
<dbReference type="Gene3D" id="1.10.1530.10">
    <property type="match status" value="1"/>
</dbReference>
<dbReference type="InterPro" id="IPR043143">
    <property type="entry name" value="Mal/L-sulf/L-lact_DH-like_NADP"/>
</dbReference>
<dbReference type="Proteomes" id="UP000295606">
    <property type="component" value="Unassembled WGS sequence"/>
</dbReference>
<keyword evidence="2" id="KW-0560">Oxidoreductase</keyword>
<dbReference type="PANTHER" id="PTHR11091">
    <property type="entry name" value="OXIDOREDUCTASE-RELATED"/>
    <property type="match status" value="1"/>
</dbReference>
<dbReference type="SUPFAM" id="SSF89733">
    <property type="entry name" value="L-sulfolactate dehydrogenase-like"/>
    <property type="match status" value="1"/>
</dbReference>
<dbReference type="OrthoDB" id="924592at2"/>
<reference evidence="3 4" key="1">
    <citation type="submission" date="2019-03" db="EMBL/GenBank/DDBJ databases">
        <title>Paraburkholderia sp. isolated from native Mimosa gymnas in Guartela State Park, Brazil.</title>
        <authorList>
            <person name="Paulitsch F."/>
            <person name="Hungria M."/>
            <person name="Delamuta J.R.M."/>
            <person name="Ribeiro R.A."/>
            <person name="Dall'Agnol R."/>
            <person name="Silva J.S.B."/>
        </authorList>
    </citation>
    <scope>NUCLEOTIDE SEQUENCE [LARGE SCALE GENOMIC DNA]</scope>
    <source>
        <strain evidence="3 4">CNPSo 3008</strain>
    </source>
</reference>
<evidence type="ECO:0000313" key="3">
    <source>
        <dbReference type="EMBL" id="TDG11000.1"/>
    </source>
</evidence>
<gene>
    <name evidence="3" type="ORF">E1N52_01730</name>
</gene>
<evidence type="ECO:0000256" key="1">
    <source>
        <dbReference type="ARBA" id="ARBA00006056"/>
    </source>
</evidence>
<dbReference type="InterPro" id="IPR043144">
    <property type="entry name" value="Mal/L-sulf/L-lact_DH-like_ah"/>
</dbReference>
<evidence type="ECO:0000313" key="4">
    <source>
        <dbReference type="Proteomes" id="UP000295606"/>
    </source>
</evidence>
<comment type="caution">
    <text evidence="3">The sequence shown here is derived from an EMBL/GenBank/DDBJ whole genome shotgun (WGS) entry which is preliminary data.</text>
</comment>
<organism evidence="3 4">
    <name type="scientific">Paraburkholderia guartelaensis</name>
    <dbReference type="NCBI Taxonomy" id="2546446"/>
    <lineage>
        <taxon>Bacteria</taxon>
        <taxon>Pseudomonadati</taxon>
        <taxon>Pseudomonadota</taxon>
        <taxon>Betaproteobacteria</taxon>
        <taxon>Burkholderiales</taxon>
        <taxon>Burkholderiaceae</taxon>
        <taxon>Paraburkholderia</taxon>
    </lineage>
</organism>
<dbReference type="Gene3D" id="3.30.1370.60">
    <property type="entry name" value="Hypothetical oxidoreductase yiak, domain 2"/>
    <property type="match status" value="1"/>
</dbReference>
<dbReference type="RefSeq" id="WP_133179609.1">
    <property type="nucleotide sequence ID" value="NZ_SMOD01000001.1"/>
</dbReference>
<dbReference type="InterPro" id="IPR036111">
    <property type="entry name" value="Mal/L-sulfo/L-lacto_DH-like_sf"/>
</dbReference>
<sequence length="329" mass="34889">MFRYINRKEVTVRLETHEAHDIARRAAVKAGASDDVANALANAVVSAEWAGSRAVGFAHLFDYLDGFVKGRIAKDARPDVTFPAPAAVAVDAKRGIAQLGFDLAFDELVRRAKDYGVAVLLQSNSFTVGELGYYTRRLAEAGLVAIATTNATAQMTTLESRKAVYGTNPLSFAAPRAGAKPFVIDQASSATAFVNIREAAARGESIPEGWAVDAQGSPTTDAREAVKGLLLAFGGARGANIAMMLEFLVAGLAGSNWSMDAPNFAEGSESPGVGLFVLAIKTELVVEDFTARLSSQIERLAAQGVRIPGSHLHITEIDVPDALLKRLED</sequence>
<evidence type="ECO:0000256" key="2">
    <source>
        <dbReference type="ARBA" id="ARBA00023002"/>
    </source>
</evidence>
<dbReference type="EMBL" id="SMOD01000001">
    <property type="protein sequence ID" value="TDG11000.1"/>
    <property type="molecule type" value="Genomic_DNA"/>
</dbReference>
<comment type="similarity">
    <text evidence="1">Belongs to the LDH2/MDH2 oxidoreductase family.</text>
</comment>
<dbReference type="Pfam" id="PF02615">
    <property type="entry name" value="Ldh_2"/>
    <property type="match status" value="1"/>
</dbReference>
<dbReference type="GO" id="GO:0016491">
    <property type="term" value="F:oxidoreductase activity"/>
    <property type="evidence" value="ECO:0007669"/>
    <property type="project" value="UniProtKB-KW"/>
</dbReference>
<dbReference type="AlphaFoldDB" id="A0A4R5LMA1"/>